<gene>
    <name evidence="1" type="ORF">P6N53_11600</name>
</gene>
<dbReference type="AlphaFoldDB" id="A0AAW7ZEB9"/>
<evidence type="ECO:0000313" key="2">
    <source>
        <dbReference type="Proteomes" id="UP001172911"/>
    </source>
</evidence>
<reference evidence="1" key="1">
    <citation type="journal article" date="2023" name="J. Hazard. Mater.">
        <title>Anaerobic biodegradation of pyrene and benzo[a]pyrene by a new sulfate-reducing Desulforamulus aquiferis strain DSA.</title>
        <authorList>
            <person name="Zhang Z."/>
            <person name="Sun J."/>
            <person name="Gong X."/>
            <person name="Wang C."/>
            <person name="Wang H."/>
        </authorList>
    </citation>
    <scope>NUCLEOTIDE SEQUENCE</scope>
    <source>
        <strain evidence="1">DSA</strain>
    </source>
</reference>
<protein>
    <submittedName>
        <fullName evidence="1">Uncharacterized protein</fullName>
    </submittedName>
</protein>
<name>A0AAW7ZEB9_9FIRM</name>
<keyword evidence="2" id="KW-1185">Reference proteome</keyword>
<proteinExistence type="predicted"/>
<sequence>MILELFLENSSFNVELIDDSNFYDRIYELEYVREKIIENKEKIYRNDQIYEMSFLNEKKLWEWLYNDNSSKYKDERLILRKLIDQASSISDERYIDIIQNVKNLQAPTPQALVCLISDSVELHITNYNDLLKSYRFYIMRVRTPEEFLEFVQVCYPNLYFHPKLIESLKTLSAPVNRYIIEIDRHLSALNDEFNEIFAAYRREGLNKVLEVFSSFSKIACTLEGDSESARKRFTFDFESNNGETVRLKCEPHTKIDRTGLPGDSKFRFDRIYFHPGSDNIADGKILIAHIGKHL</sequence>
<reference evidence="1" key="2">
    <citation type="submission" date="2023-03" db="EMBL/GenBank/DDBJ databases">
        <authorList>
            <person name="Zhang Z."/>
        </authorList>
    </citation>
    <scope>NUCLEOTIDE SEQUENCE</scope>
    <source>
        <strain evidence="1">DSA</strain>
    </source>
</reference>
<accession>A0AAW7ZEB9</accession>
<dbReference type="EMBL" id="JARPTC010000017">
    <property type="protein sequence ID" value="MDO7787865.1"/>
    <property type="molecule type" value="Genomic_DNA"/>
</dbReference>
<dbReference type="Proteomes" id="UP001172911">
    <property type="component" value="Unassembled WGS sequence"/>
</dbReference>
<dbReference type="RefSeq" id="WP_304543277.1">
    <property type="nucleotide sequence ID" value="NZ_JARPTC010000017.1"/>
</dbReference>
<comment type="caution">
    <text evidence="1">The sequence shown here is derived from an EMBL/GenBank/DDBJ whole genome shotgun (WGS) entry which is preliminary data.</text>
</comment>
<evidence type="ECO:0000313" key="1">
    <source>
        <dbReference type="EMBL" id="MDO7787865.1"/>
    </source>
</evidence>
<organism evidence="1 2">
    <name type="scientific">Desulforamulus aquiferis</name>
    <dbReference type="NCBI Taxonomy" id="1397668"/>
    <lineage>
        <taxon>Bacteria</taxon>
        <taxon>Bacillati</taxon>
        <taxon>Bacillota</taxon>
        <taxon>Clostridia</taxon>
        <taxon>Eubacteriales</taxon>
        <taxon>Peptococcaceae</taxon>
        <taxon>Desulforamulus</taxon>
    </lineage>
</organism>